<dbReference type="Pfam" id="PF00855">
    <property type="entry name" value="PWWP"/>
    <property type="match status" value="1"/>
</dbReference>
<feature type="domain" description="PWWP" evidence="2">
    <location>
        <begin position="110"/>
        <end position="177"/>
    </location>
</feature>
<dbReference type="SUPFAM" id="SSF63748">
    <property type="entry name" value="Tudor/PWWP/MBT"/>
    <property type="match status" value="1"/>
</dbReference>
<dbReference type="STRING" id="431595.K3WES9"/>
<evidence type="ECO:0000259" key="2">
    <source>
        <dbReference type="Pfam" id="PF00855"/>
    </source>
</evidence>
<dbReference type="CDD" id="cd05162">
    <property type="entry name" value="PWWP"/>
    <property type="match status" value="1"/>
</dbReference>
<evidence type="ECO:0000313" key="4">
    <source>
        <dbReference type="Proteomes" id="UP000019132"/>
    </source>
</evidence>
<dbReference type="EnsemblProtists" id="PYU1_T003470">
    <property type="protein sequence ID" value="PYU1_T003470"/>
    <property type="gene ID" value="PYU1_G003460"/>
</dbReference>
<dbReference type="EMBL" id="GL376603">
    <property type="status" value="NOT_ANNOTATED_CDS"/>
    <property type="molecule type" value="Genomic_DNA"/>
</dbReference>
<feature type="compositionally biased region" description="Polar residues" evidence="1">
    <location>
        <begin position="395"/>
        <end position="406"/>
    </location>
</feature>
<evidence type="ECO:0000256" key="1">
    <source>
        <dbReference type="SAM" id="MobiDB-lite"/>
    </source>
</evidence>
<dbReference type="HOGENOM" id="CLU_566841_0_0_1"/>
<keyword evidence="4" id="KW-1185">Reference proteome</keyword>
<organism evidence="3 4">
    <name type="scientific">Globisporangium ultimum (strain ATCC 200006 / CBS 805.95 / DAOM BR144)</name>
    <name type="common">Pythium ultimum</name>
    <dbReference type="NCBI Taxonomy" id="431595"/>
    <lineage>
        <taxon>Eukaryota</taxon>
        <taxon>Sar</taxon>
        <taxon>Stramenopiles</taxon>
        <taxon>Oomycota</taxon>
        <taxon>Peronosporomycetes</taxon>
        <taxon>Pythiales</taxon>
        <taxon>Pythiaceae</taxon>
        <taxon>Globisporangium</taxon>
    </lineage>
</organism>
<accession>K3WES9</accession>
<dbReference type="InterPro" id="IPR000313">
    <property type="entry name" value="PWWP_dom"/>
</dbReference>
<dbReference type="Proteomes" id="UP000019132">
    <property type="component" value="Unassembled WGS sequence"/>
</dbReference>
<feature type="region of interest" description="Disordered" evidence="1">
    <location>
        <begin position="313"/>
        <end position="337"/>
    </location>
</feature>
<feature type="compositionally biased region" description="Basic residues" evidence="1">
    <location>
        <begin position="379"/>
        <end position="389"/>
    </location>
</feature>
<dbReference type="eggNOG" id="ENOG502RX3P">
    <property type="taxonomic scope" value="Eukaryota"/>
</dbReference>
<proteinExistence type="predicted"/>
<evidence type="ECO:0000313" key="3">
    <source>
        <dbReference type="EnsemblProtists" id="PYU1_T003470"/>
    </source>
</evidence>
<feature type="region of interest" description="Disordered" evidence="1">
    <location>
        <begin position="349"/>
        <end position="411"/>
    </location>
</feature>
<reference evidence="4" key="1">
    <citation type="journal article" date="2010" name="Genome Biol.">
        <title>Genome sequence of the necrotrophic plant pathogen Pythium ultimum reveals original pathogenicity mechanisms and effector repertoire.</title>
        <authorList>
            <person name="Levesque C.A."/>
            <person name="Brouwer H."/>
            <person name="Cano L."/>
            <person name="Hamilton J.P."/>
            <person name="Holt C."/>
            <person name="Huitema E."/>
            <person name="Raffaele S."/>
            <person name="Robideau G.P."/>
            <person name="Thines M."/>
            <person name="Win J."/>
            <person name="Zerillo M.M."/>
            <person name="Beakes G.W."/>
            <person name="Boore J.L."/>
            <person name="Busam D."/>
            <person name="Dumas B."/>
            <person name="Ferriera S."/>
            <person name="Fuerstenberg S.I."/>
            <person name="Gachon C.M."/>
            <person name="Gaulin E."/>
            <person name="Govers F."/>
            <person name="Grenville-Briggs L."/>
            <person name="Horner N."/>
            <person name="Hostetler J."/>
            <person name="Jiang R.H."/>
            <person name="Johnson J."/>
            <person name="Krajaejun T."/>
            <person name="Lin H."/>
            <person name="Meijer H.J."/>
            <person name="Moore B."/>
            <person name="Morris P."/>
            <person name="Phuntmart V."/>
            <person name="Puiu D."/>
            <person name="Shetty J."/>
            <person name="Stajich J.E."/>
            <person name="Tripathy S."/>
            <person name="Wawra S."/>
            <person name="van West P."/>
            <person name="Whitty B.R."/>
            <person name="Coutinho P.M."/>
            <person name="Henrissat B."/>
            <person name="Martin F."/>
            <person name="Thomas P.D."/>
            <person name="Tyler B.M."/>
            <person name="De Vries R.P."/>
            <person name="Kamoun S."/>
            <person name="Yandell M."/>
            <person name="Tisserat N."/>
            <person name="Buell C.R."/>
        </authorList>
    </citation>
    <scope>NUCLEOTIDE SEQUENCE</scope>
    <source>
        <strain evidence="4">DAOM:BR144</strain>
    </source>
</reference>
<dbReference type="AlphaFoldDB" id="K3WES9"/>
<reference evidence="4" key="2">
    <citation type="submission" date="2010-04" db="EMBL/GenBank/DDBJ databases">
        <authorList>
            <person name="Buell R."/>
            <person name="Hamilton J."/>
            <person name="Hostetler J."/>
        </authorList>
    </citation>
    <scope>NUCLEOTIDE SEQUENCE [LARGE SCALE GENOMIC DNA]</scope>
    <source>
        <strain evidence="4">DAOM:BR144</strain>
    </source>
</reference>
<protein>
    <recommendedName>
        <fullName evidence="2">PWWP domain-containing protein</fullName>
    </recommendedName>
</protein>
<name>K3WES9_GLOUD</name>
<reference evidence="3" key="3">
    <citation type="submission" date="2015-02" db="UniProtKB">
        <authorList>
            <consortium name="EnsemblProtists"/>
        </authorList>
    </citation>
    <scope>IDENTIFICATION</scope>
    <source>
        <strain evidence="3">DAOM BR144</strain>
    </source>
</reference>
<dbReference type="Gene3D" id="2.30.30.140">
    <property type="match status" value="2"/>
</dbReference>
<dbReference type="VEuPathDB" id="FungiDB:PYU1_G003460"/>
<dbReference type="InParanoid" id="K3WES9"/>
<sequence length="482" mass="53983">MDRRRRIKTEAAASTLKGNNILMLTPSDGEQEVDTRRESSAKCSAKAEPHDANNVLDDVGVWNVAQVRNIPSKGKVTVRYEGWGPEFDEAVSFVSGRIAPFHTYTSSVKCWVKYLNWPWWPGVATIRVPGNDDGIANLQTVDKLFVNFLDKKQFTFWVKKKDVRSFDQNFEENCKGSTDRDFEFSLNHVFQSTAGALLPRFGKGTLPKQFESRAAPPIDVKKDVVGREKWLEGFVKNREMHFQMHGGNEAPMVTKPTTTKRVKVKKSEPVEEVEEEPSPKLEVYTKGKRASAAKAKPVTLVLNEQVVKPKPVAKKGKALTTKPVKDDNDSDEDVSDNMTVIIPKPPRVMNAVDSIPSSQNATKESKHARNTVAKESMKIQRKTKEKKRSVRNENTEINAQADTQSSQPPYVPEVPPVQAPAVIMESLKPWNGLFVNPRSVEEEEKDAAANDMSSRTHFSTGGRASKMRVGSFGTLCITYLFF</sequence>